<organism evidence="1">
    <name type="scientific">Arundo donax</name>
    <name type="common">Giant reed</name>
    <name type="synonym">Donax arundinaceus</name>
    <dbReference type="NCBI Taxonomy" id="35708"/>
    <lineage>
        <taxon>Eukaryota</taxon>
        <taxon>Viridiplantae</taxon>
        <taxon>Streptophyta</taxon>
        <taxon>Embryophyta</taxon>
        <taxon>Tracheophyta</taxon>
        <taxon>Spermatophyta</taxon>
        <taxon>Magnoliopsida</taxon>
        <taxon>Liliopsida</taxon>
        <taxon>Poales</taxon>
        <taxon>Poaceae</taxon>
        <taxon>PACMAD clade</taxon>
        <taxon>Arundinoideae</taxon>
        <taxon>Arundineae</taxon>
        <taxon>Arundo</taxon>
    </lineage>
</organism>
<protein>
    <submittedName>
        <fullName evidence="1">Uncharacterized protein</fullName>
    </submittedName>
</protein>
<evidence type="ECO:0000313" key="1">
    <source>
        <dbReference type="EMBL" id="JAD43472.1"/>
    </source>
</evidence>
<sequence length="49" mass="5900">MFLDGIDMLQKERGQIKDQLLEHSDQPMSHINISLPLQNFAFVFMYRFR</sequence>
<dbReference type="AlphaFoldDB" id="A0A0A9A8V0"/>
<name>A0A0A9A8V0_ARUDO</name>
<proteinExistence type="predicted"/>
<dbReference type="EMBL" id="GBRH01254423">
    <property type="protein sequence ID" value="JAD43472.1"/>
    <property type="molecule type" value="Transcribed_RNA"/>
</dbReference>
<reference evidence="1" key="1">
    <citation type="submission" date="2014-09" db="EMBL/GenBank/DDBJ databases">
        <authorList>
            <person name="Magalhaes I.L.F."/>
            <person name="Oliveira U."/>
            <person name="Santos F.R."/>
            <person name="Vidigal T.H.D.A."/>
            <person name="Brescovit A.D."/>
            <person name="Santos A.J."/>
        </authorList>
    </citation>
    <scope>NUCLEOTIDE SEQUENCE</scope>
    <source>
        <tissue evidence="1">Shoot tissue taken approximately 20 cm above the soil surface</tissue>
    </source>
</reference>
<reference evidence="1" key="2">
    <citation type="journal article" date="2015" name="Data Brief">
        <title>Shoot transcriptome of the giant reed, Arundo donax.</title>
        <authorList>
            <person name="Barrero R.A."/>
            <person name="Guerrero F.D."/>
            <person name="Moolhuijzen P."/>
            <person name="Goolsby J.A."/>
            <person name="Tidwell J."/>
            <person name="Bellgard S.E."/>
            <person name="Bellgard M.I."/>
        </authorList>
    </citation>
    <scope>NUCLEOTIDE SEQUENCE</scope>
    <source>
        <tissue evidence="1">Shoot tissue taken approximately 20 cm above the soil surface</tissue>
    </source>
</reference>
<accession>A0A0A9A8V0</accession>